<organism evidence="5 6">
    <name type="scientific">Zosterops lateralis melanops</name>
    <dbReference type="NCBI Taxonomy" id="1220523"/>
    <lineage>
        <taxon>Eukaryota</taxon>
        <taxon>Metazoa</taxon>
        <taxon>Chordata</taxon>
        <taxon>Craniata</taxon>
        <taxon>Vertebrata</taxon>
        <taxon>Euteleostomi</taxon>
        <taxon>Archelosauria</taxon>
        <taxon>Archosauria</taxon>
        <taxon>Dinosauria</taxon>
        <taxon>Saurischia</taxon>
        <taxon>Theropoda</taxon>
        <taxon>Coelurosauria</taxon>
        <taxon>Aves</taxon>
        <taxon>Neognathae</taxon>
        <taxon>Neoaves</taxon>
        <taxon>Telluraves</taxon>
        <taxon>Australaves</taxon>
        <taxon>Passeriformes</taxon>
        <taxon>Sylvioidea</taxon>
        <taxon>Zosteropidae</taxon>
        <taxon>Zosterops</taxon>
    </lineage>
</organism>
<feature type="domain" description="Class II aldolase/adducin N-terminal" evidence="4">
    <location>
        <begin position="86"/>
        <end position="268"/>
    </location>
</feature>
<dbReference type="GO" id="GO:0051016">
    <property type="term" value="P:barbed-end actin filament capping"/>
    <property type="evidence" value="ECO:0007669"/>
    <property type="project" value="TreeGrafter"/>
</dbReference>
<dbReference type="GO" id="GO:0014069">
    <property type="term" value="C:postsynaptic density"/>
    <property type="evidence" value="ECO:0007669"/>
    <property type="project" value="TreeGrafter"/>
</dbReference>
<dbReference type="GO" id="GO:0051015">
    <property type="term" value="F:actin filament binding"/>
    <property type="evidence" value="ECO:0007669"/>
    <property type="project" value="TreeGrafter"/>
</dbReference>
<comment type="subcellular location">
    <subcellularLocation>
        <location evidence="1">Cell membrane</location>
        <topology evidence="1">Peripheral membrane protein</topology>
        <orientation evidence="1">Cytoplasmic side</orientation>
    </subcellularLocation>
</comment>
<feature type="compositionally biased region" description="Low complexity" evidence="3">
    <location>
        <begin position="636"/>
        <end position="646"/>
    </location>
</feature>
<dbReference type="Proteomes" id="UP000694401">
    <property type="component" value="Unassembled WGS sequence"/>
</dbReference>
<dbReference type="Pfam" id="PF00596">
    <property type="entry name" value="Aldolase_II"/>
    <property type="match status" value="1"/>
</dbReference>
<evidence type="ECO:0000256" key="2">
    <source>
        <dbReference type="ARBA" id="ARBA00006274"/>
    </source>
</evidence>
<dbReference type="PANTHER" id="PTHR10672:SF6">
    <property type="entry name" value="BETA-ADDUCIN"/>
    <property type="match status" value="1"/>
</dbReference>
<feature type="compositionally biased region" description="Basic and acidic residues" evidence="3">
    <location>
        <begin position="520"/>
        <end position="539"/>
    </location>
</feature>
<dbReference type="InterPro" id="IPR036409">
    <property type="entry name" value="Aldolase_II/adducin_N_sf"/>
</dbReference>
<feature type="compositionally biased region" description="Basic residues" evidence="3">
    <location>
        <begin position="647"/>
        <end position="671"/>
    </location>
</feature>
<dbReference type="PANTHER" id="PTHR10672">
    <property type="entry name" value="ADDUCIN"/>
    <property type="match status" value="1"/>
</dbReference>
<proteinExistence type="inferred from homology"/>
<feature type="compositionally biased region" description="Basic and acidic residues" evidence="3">
    <location>
        <begin position="587"/>
        <end position="602"/>
    </location>
</feature>
<dbReference type="GO" id="GO:0005886">
    <property type="term" value="C:plasma membrane"/>
    <property type="evidence" value="ECO:0007669"/>
    <property type="project" value="UniProtKB-SubCell"/>
</dbReference>
<evidence type="ECO:0000256" key="3">
    <source>
        <dbReference type="SAM" id="MobiDB-lite"/>
    </source>
</evidence>
<protein>
    <submittedName>
        <fullName evidence="5">Adducin 2</fullName>
    </submittedName>
</protein>
<comment type="similarity">
    <text evidence="2">Belongs to the aldolase class II family. Adducin subfamily.</text>
</comment>
<accession>A0A8D2PGN4</accession>
<dbReference type="SUPFAM" id="SSF53639">
    <property type="entry name" value="AraD/HMP-PK domain-like"/>
    <property type="match status" value="1"/>
</dbReference>
<feature type="compositionally biased region" description="Polar residues" evidence="3">
    <location>
        <begin position="477"/>
        <end position="487"/>
    </location>
</feature>
<reference evidence="5" key="2">
    <citation type="submission" date="2025-09" db="UniProtKB">
        <authorList>
            <consortium name="Ensembl"/>
        </authorList>
    </citation>
    <scope>IDENTIFICATION</scope>
</reference>
<feature type="region of interest" description="Disordered" evidence="3">
    <location>
        <begin position="477"/>
        <end position="555"/>
    </location>
</feature>
<dbReference type="InterPro" id="IPR001303">
    <property type="entry name" value="Aldolase_II/adducin_N"/>
</dbReference>
<feature type="compositionally biased region" description="Basic and acidic residues" evidence="3">
    <location>
        <begin position="621"/>
        <end position="631"/>
    </location>
</feature>
<feature type="compositionally biased region" description="Basic and acidic residues" evidence="3">
    <location>
        <begin position="488"/>
        <end position="498"/>
    </location>
</feature>
<evidence type="ECO:0000256" key="1">
    <source>
        <dbReference type="ARBA" id="ARBA00004413"/>
    </source>
</evidence>
<feature type="region of interest" description="Disordered" evidence="3">
    <location>
        <begin position="572"/>
        <end position="671"/>
    </location>
</feature>
<dbReference type="AlphaFoldDB" id="A0A8D2PGN4"/>
<dbReference type="SMART" id="SM01007">
    <property type="entry name" value="Aldolase_II"/>
    <property type="match status" value="1"/>
</dbReference>
<dbReference type="Ensembl" id="ENSZLMT00000013891.1">
    <property type="protein sequence ID" value="ENSZLMP00000013513.1"/>
    <property type="gene ID" value="ENSZLMG00000009332.1"/>
</dbReference>
<name>A0A8D2PGN4_ZOSLA</name>
<sequence>MEQKKRVTMILQSPSFREELESLIQEQMKKGNNSSHVWALRQIADFMATTSPAALPTSPMGMFTPINDLHGTEGPALAKGERLMRCKVGSIHRLLDLYGWAQLGHAAVTLRVSKEQEHFLVAPQGLACSEVTAASLVKVNILGAVVEQGSTGFTPDARSFSLHAAIYAARPDIRCIVRLHTPAAAAVSAMRCGLLPISRAALLLGDIAYFDFRGEVEDEADRVELQKCLGPTCKILVLRNHGVLALGDTAEEAFYSIFHLQAACEVQVSALASAGGAENLIVLERAQQRVPHGLGAVRRAGTTFGPLHKSRLGEHEFEALMRMLDNLGYRTGYTYRYPFVQEKSKPKSDVLIPATVTAFVFEEEPAGTPALRQHAQKQQKEKTRWLNTPNTYTRVNLAEEPQGSTGGQRTKTTWLRADEVEKGSSGTPIRIENPNQFVPLYTDPQEVLEMRNKIREQNRQDVKSAGPQSQLLASVIAETSRSPSTESHLGDAEAKEGQEEAPPETEPPNPFSQLTDQELEEYKQEVERKKCLQGEKDAAAEESGAPLDIWGDNAPPQHWCCCTNSLFPLLFQGDKKTDGGQAPPDSTAKKEPAAVVNGKDEEQSTEENLGKGGTDRTTTNTDKDAPKEKETVTSNPVSPDGSPSKSPSKKKKKFRTPSFLKKGKKKEKIES</sequence>
<evidence type="ECO:0000259" key="4">
    <source>
        <dbReference type="SMART" id="SM01007"/>
    </source>
</evidence>
<evidence type="ECO:0000313" key="5">
    <source>
        <dbReference type="Ensembl" id="ENSZLMP00000013513.1"/>
    </source>
</evidence>
<evidence type="ECO:0000313" key="6">
    <source>
        <dbReference type="Proteomes" id="UP000694401"/>
    </source>
</evidence>
<dbReference type="Gene3D" id="3.40.225.10">
    <property type="entry name" value="Class II aldolase/adducin N-terminal domain"/>
    <property type="match status" value="1"/>
</dbReference>
<reference evidence="5" key="1">
    <citation type="submission" date="2025-08" db="UniProtKB">
        <authorList>
            <consortium name="Ensembl"/>
        </authorList>
    </citation>
    <scope>IDENTIFICATION</scope>
</reference>
<dbReference type="GO" id="GO:0005856">
    <property type="term" value="C:cytoskeleton"/>
    <property type="evidence" value="ECO:0007669"/>
    <property type="project" value="TreeGrafter"/>
</dbReference>
<keyword evidence="6" id="KW-1185">Reference proteome</keyword>
<dbReference type="InterPro" id="IPR051017">
    <property type="entry name" value="Aldolase-II_Adducin_sf"/>
</dbReference>